<name>A0AAW2ZPG1_9EUKA</name>
<dbReference type="Pfam" id="PF01408">
    <property type="entry name" value="GFO_IDH_MocA"/>
    <property type="match status" value="1"/>
</dbReference>
<reference evidence="3 4" key="1">
    <citation type="submission" date="2024-03" db="EMBL/GenBank/DDBJ databases">
        <title>The Acrasis kona genome and developmental transcriptomes reveal deep origins of eukaryotic multicellular pathways.</title>
        <authorList>
            <person name="Sheikh S."/>
            <person name="Fu C.-J."/>
            <person name="Brown M.W."/>
            <person name="Baldauf S.L."/>
        </authorList>
    </citation>
    <scope>NUCLEOTIDE SEQUENCE [LARGE SCALE GENOMIC DNA]</scope>
    <source>
        <strain evidence="3 4">ATCC MYA-3509</strain>
    </source>
</reference>
<comment type="caution">
    <text evidence="3">The sequence shown here is derived from an EMBL/GenBank/DDBJ whole genome shotgun (WGS) entry which is preliminary data.</text>
</comment>
<dbReference type="AlphaFoldDB" id="A0AAW2ZPG1"/>
<dbReference type="Gene3D" id="3.30.360.10">
    <property type="entry name" value="Dihydrodipicolinate Reductase, domain 2"/>
    <property type="match status" value="1"/>
</dbReference>
<evidence type="ECO:0000313" key="4">
    <source>
        <dbReference type="Proteomes" id="UP001431209"/>
    </source>
</evidence>
<evidence type="ECO:0000259" key="2">
    <source>
        <dbReference type="Pfam" id="PF02894"/>
    </source>
</evidence>
<dbReference type="Proteomes" id="UP001431209">
    <property type="component" value="Unassembled WGS sequence"/>
</dbReference>
<dbReference type="GO" id="GO:0000166">
    <property type="term" value="F:nucleotide binding"/>
    <property type="evidence" value="ECO:0007669"/>
    <property type="project" value="InterPro"/>
</dbReference>
<sequence>MGNRGTVYSKYIKENPNQVELVAIVEPRDLVRQRVAKEYSIKPEFVFNDWRRTIEHIKKSRIDADAVVICVQDRFHLECATAFAEQKYHMLLEKPLAPTLEECEQIVEAAERNKVMLCVCHVMRYSYITQLTKELVNSGVIGEVINLQHLEPVGNFHYAHSYVRGNWRRKDESSFMLLTKSCHDVDWICYVMGDKDLSCNKISSFGSLKHLRRENAPKDSTDRCVTCPAHVENNCAYSAKKIYLEPLVKSGHTAWPVNVIVSDGSLPDIENVTKALEEGPYGRCAYKCDNDVVDNQVVNLEFSDGSTCSFTMIAYTKEICERRSLIFGSKGQLEILQGEHKIKYFDFVTRTSREIDCIEQWNNVMENPLETELKGHGYADWFLMNKFVKAVAENDPSQLLSDAKESLKTHKLVFQAEESRLKGQVINCV</sequence>
<dbReference type="SUPFAM" id="SSF55347">
    <property type="entry name" value="Glyceraldehyde-3-phosphate dehydrogenase-like, C-terminal domain"/>
    <property type="match status" value="1"/>
</dbReference>
<dbReference type="PANTHER" id="PTHR43377:SF2">
    <property type="entry name" value="BINDING ROSSMANN FOLD OXIDOREDUCTASE, PUTATIVE (AFU_ORTHOLOGUE AFUA_4G00560)-RELATED"/>
    <property type="match status" value="1"/>
</dbReference>
<dbReference type="InterPro" id="IPR004104">
    <property type="entry name" value="Gfo/Idh/MocA-like_OxRdtase_C"/>
</dbReference>
<accession>A0AAW2ZPG1</accession>
<dbReference type="InterPro" id="IPR000683">
    <property type="entry name" value="Gfo/Idh/MocA-like_OxRdtase_N"/>
</dbReference>
<keyword evidence="4" id="KW-1185">Reference proteome</keyword>
<dbReference type="InterPro" id="IPR051450">
    <property type="entry name" value="Gfo/Idh/MocA_Oxidoreductases"/>
</dbReference>
<feature type="domain" description="Gfo/Idh/MocA-like oxidoreductase N-terminal" evidence="1">
    <location>
        <begin position="2"/>
        <end position="119"/>
    </location>
</feature>
<gene>
    <name evidence="3" type="ORF">AKO1_002227</name>
</gene>
<dbReference type="InterPro" id="IPR036291">
    <property type="entry name" value="NAD(P)-bd_dom_sf"/>
</dbReference>
<protein>
    <submittedName>
        <fullName evidence="3">Oxidoreductase YjhC</fullName>
    </submittedName>
</protein>
<proteinExistence type="predicted"/>
<dbReference type="SUPFAM" id="SSF51735">
    <property type="entry name" value="NAD(P)-binding Rossmann-fold domains"/>
    <property type="match status" value="1"/>
</dbReference>
<evidence type="ECO:0000313" key="3">
    <source>
        <dbReference type="EMBL" id="KAL0491119.1"/>
    </source>
</evidence>
<organism evidence="3 4">
    <name type="scientific">Acrasis kona</name>
    <dbReference type="NCBI Taxonomy" id="1008807"/>
    <lineage>
        <taxon>Eukaryota</taxon>
        <taxon>Discoba</taxon>
        <taxon>Heterolobosea</taxon>
        <taxon>Tetramitia</taxon>
        <taxon>Eutetramitia</taxon>
        <taxon>Acrasidae</taxon>
        <taxon>Acrasis</taxon>
    </lineage>
</organism>
<dbReference type="Gene3D" id="3.40.50.720">
    <property type="entry name" value="NAD(P)-binding Rossmann-like Domain"/>
    <property type="match status" value="1"/>
</dbReference>
<dbReference type="PANTHER" id="PTHR43377">
    <property type="entry name" value="BILIVERDIN REDUCTASE A"/>
    <property type="match status" value="1"/>
</dbReference>
<feature type="domain" description="Gfo/Idh/MocA-like oxidoreductase C-terminal" evidence="2">
    <location>
        <begin position="133"/>
        <end position="416"/>
    </location>
</feature>
<dbReference type="EMBL" id="JAOPGA020001755">
    <property type="protein sequence ID" value="KAL0491119.1"/>
    <property type="molecule type" value="Genomic_DNA"/>
</dbReference>
<dbReference type="Pfam" id="PF02894">
    <property type="entry name" value="GFO_IDH_MocA_C"/>
    <property type="match status" value="1"/>
</dbReference>
<evidence type="ECO:0000259" key="1">
    <source>
        <dbReference type="Pfam" id="PF01408"/>
    </source>
</evidence>